<feature type="domain" description="SH3b" evidence="6">
    <location>
        <begin position="101"/>
        <end position="167"/>
    </location>
</feature>
<keyword evidence="5" id="KW-0732">Signal</keyword>
<dbReference type="RefSeq" id="WP_154496387.1">
    <property type="nucleotide sequence ID" value="NZ_VUMU01000008.1"/>
</dbReference>
<evidence type="ECO:0000256" key="2">
    <source>
        <dbReference type="ARBA" id="ARBA00022670"/>
    </source>
</evidence>
<keyword evidence="2" id="KW-0645">Protease</keyword>
<evidence type="ECO:0000256" key="4">
    <source>
        <dbReference type="ARBA" id="ARBA00022807"/>
    </source>
</evidence>
<dbReference type="InterPro" id="IPR052354">
    <property type="entry name" value="Cell_Wall_Dynamics_Protein"/>
</dbReference>
<comment type="similarity">
    <text evidence="1">Belongs to the peptidase C40 family.</text>
</comment>
<proteinExistence type="inferred from homology"/>
<keyword evidence="4" id="KW-0788">Thiol protease</keyword>
<accession>A0A6L5YIJ5</accession>
<sequence>MKKRMFMALAVALTGVSMVVAAGNGELKIQSEASVQKVHAAEIHQIGVEPIPATGQITIEDLLAVQGGETEDPRALEGVSDPEDVPVDEASVEDTTADEYASLAIANVTNYVNVRTEPNTDSAVVGKIYDGAVAQILDVAGEDQDWFRIISGNVEGYIKAEFFIYGDAAAEVVDNYVTRYAVVTADRLNVRRDPATDAKRIGYIDNGEKVKILENDGDWLKVQYTDSKEGYISAEYVTISEEFIYAKTIEEEQAEIAAQKALQAREQTAEQDAPEVITNITLPTTTYTSNAELRQGIIDYAMQYLGNRYVHGGSSLSGGTDCSGFTCFIYAEFGYSISRTPGGQYSGAGRSISSEELQPGDIVCYSSNEGKSCTHVGLYIGDGQIIHSANSRKGVIISAVDYSPIIGMRNVID</sequence>
<organism evidence="8 9">
    <name type="scientific">Waltera intestinalis</name>
    <dbReference type="NCBI Taxonomy" id="2606635"/>
    <lineage>
        <taxon>Bacteria</taxon>
        <taxon>Bacillati</taxon>
        <taxon>Bacillota</taxon>
        <taxon>Clostridia</taxon>
        <taxon>Lachnospirales</taxon>
        <taxon>Lachnospiraceae</taxon>
        <taxon>Waltera</taxon>
    </lineage>
</organism>
<keyword evidence="9" id="KW-1185">Reference proteome</keyword>
<comment type="caution">
    <text evidence="8">The sequence shown here is derived from an EMBL/GenBank/DDBJ whole genome shotgun (WGS) entry which is preliminary data.</text>
</comment>
<evidence type="ECO:0000259" key="6">
    <source>
        <dbReference type="PROSITE" id="PS51781"/>
    </source>
</evidence>
<feature type="domain" description="SH3b" evidence="6">
    <location>
        <begin position="178"/>
        <end position="241"/>
    </location>
</feature>
<dbReference type="PANTHER" id="PTHR34408:SF1">
    <property type="entry name" value="GLYCOSYL HYDROLASE FAMILY 19 DOMAIN-CONTAINING PROTEIN HI_1415"/>
    <property type="match status" value="1"/>
</dbReference>
<dbReference type="SMART" id="SM00287">
    <property type="entry name" value="SH3b"/>
    <property type="match status" value="2"/>
</dbReference>
<evidence type="ECO:0000256" key="5">
    <source>
        <dbReference type="SAM" id="SignalP"/>
    </source>
</evidence>
<name>A0A6L5YIJ5_9FIRM</name>
<dbReference type="PROSITE" id="PS51781">
    <property type="entry name" value="SH3B"/>
    <property type="match status" value="2"/>
</dbReference>
<evidence type="ECO:0000256" key="3">
    <source>
        <dbReference type="ARBA" id="ARBA00022801"/>
    </source>
</evidence>
<keyword evidence="3" id="KW-0378">Hydrolase</keyword>
<dbReference type="Gene3D" id="3.90.1720.10">
    <property type="entry name" value="endopeptidase domain like (from Nostoc punctiforme)"/>
    <property type="match status" value="1"/>
</dbReference>
<dbReference type="PROSITE" id="PS51935">
    <property type="entry name" value="NLPC_P60"/>
    <property type="match status" value="1"/>
</dbReference>
<dbReference type="GO" id="GO:0008234">
    <property type="term" value="F:cysteine-type peptidase activity"/>
    <property type="evidence" value="ECO:0007669"/>
    <property type="project" value="UniProtKB-KW"/>
</dbReference>
<evidence type="ECO:0000256" key="1">
    <source>
        <dbReference type="ARBA" id="ARBA00007074"/>
    </source>
</evidence>
<evidence type="ECO:0000259" key="7">
    <source>
        <dbReference type="PROSITE" id="PS51935"/>
    </source>
</evidence>
<dbReference type="InterPro" id="IPR000064">
    <property type="entry name" value="NLP_P60_dom"/>
</dbReference>
<dbReference type="Gene3D" id="2.30.30.40">
    <property type="entry name" value="SH3 Domains"/>
    <property type="match status" value="2"/>
</dbReference>
<dbReference type="SUPFAM" id="SSF54001">
    <property type="entry name" value="Cysteine proteinases"/>
    <property type="match status" value="1"/>
</dbReference>
<gene>
    <name evidence="8" type="ORF">FYJ59_08190</name>
</gene>
<dbReference type="InterPro" id="IPR038765">
    <property type="entry name" value="Papain-like_cys_pep_sf"/>
</dbReference>
<dbReference type="Pfam" id="PF00877">
    <property type="entry name" value="NLPC_P60"/>
    <property type="match status" value="1"/>
</dbReference>
<dbReference type="InterPro" id="IPR003646">
    <property type="entry name" value="SH3-like_bac-type"/>
</dbReference>
<dbReference type="Proteomes" id="UP000476055">
    <property type="component" value="Unassembled WGS sequence"/>
</dbReference>
<evidence type="ECO:0000313" key="9">
    <source>
        <dbReference type="Proteomes" id="UP000476055"/>
    </source>
</evidence>
<feature type="signal peptide" evidence="5">
    <location>
        <begin position="1"/>
        <end position="21"/>
    </location>
</feature>
<dbReference type="AlphaFoldDB" id="A0A6L5YIJ5"/>
<dbReference type="Pfam" id="PF08239">
    <property type="entry name" value="SH3_3"/>
    <property type="match status" value="2"/>
</dbReference>
<feature type="chain" id="PRO_5027002470" evidence="5">
    <location>
        <begin position="22"/>
        <end position="413"/>
    </location>
</feature>
<protein>
    <submittedName>
        <fullName evidence="8">SH3 domain-containing protein</fullName>
    </submittedName>
</protein>
<dbReference type="GO" id="GO:0006508">
    <property type="term" value="P:proteolysis"/>
    <property type="evidence" value="ECO:0007669"/>
    <property type="project" value="UniProtKB-KW"/>
</dbReference>
<dbReference type="EMBL" id="VUMU01000008">
    <property type="protein sequence ID" value="MST58216.1"/>
    <property type="molecule type" value="Genomic_DNA"/>
</dbReference>
<feature type="domain" description="NlpC/P60" evidence="7">
    <location>
        <begin position="291"/>
        <end position="413"/>
    </location>
</feature>
<dbReference type="PANTHER" id="PTHR34408">
    <property type="entry name" value="FAMILY PROTEIN, PUTATIVE-RELATED"/>
    <property type="match status" value="1"/>
</dbReference>
<evidence type="ECO:0000313" key="8">
    <source>
        <dbReference type="EMBL" id="MST58216.1"/>
    </source>
</evidence>
<reference evidence="8 9" key="1">
    <citation type="submission" date="2019-08" db="EMBL/GenBank/DDBJ databases">
        <title>In-depth cultivation of the pig gut microbiome towards novel bacterial diversity and tailored functional studies.</title>
        <authorList>
            <person name="Wylensek D."/>
            <person name="Hitch T.C.A."/>
            <person name="Clavel T."/>
        </authorList>
    </citation>
    <scope>NUCLEOTIDE SEQUENCE [LARGE SCALE GENOMIC DNA]</scope>
    <source>
        <strain evidence="8 9">WCA3-601-WT-6H</strain>
    </source>
</reference>